<feature type="region of interest" description="Disordered" evidence="1">
    <location>
        <begin position="17"/>
        <end position="57"/>
    </location>
</feature>
<sequence length="137" mass="15336">MTRVFFCRTIRTMRSARGADQTGGTPVAADGGTTPKEWLLRDSDHSSSGPSKSRNDPLNIHIVQNDTGEGFLGSLITILMSEFQNLRLRIQYGHHPESNFKFFDYFAANFVNQGFSGSPITMPMCPRSQEAVEYLEK</sequence>
<dbReference type="Proteomes" id="UP001162162">
    <property type="component" value="Unassembled WGS sequence"/>
</dbReference>
<comment type="caution">
    <text evidence="2">The sequence shown here is derived from an EMBL/GenBank/DDBJ whole genome shotgun (WGS) entry which is preliminary data.</text>
</comment>
<gene>
    <name evidence="2" type="ORF">NQ318_000652</name>
</gene>
<evidence type="ECO:0000256" key="1">
    <source>
        <dbReference type="SAM" id="MobiDB-lite"/>
    </source>
</evidence>
<organism evidence="2 3">
    <name type="scientific">Aromia moschata</name>
    <dbReference type="NCBI Taxonomy" id="1265417"/>
    <lineage>
        <taxon>Eukaryota</taxon>
        <taxon>Metazoa</taxon>
        <taxon>Ecdysozoa</taxon>
        <taxon>Arthropoda</taxon>
        <taxon>Hexapoda</taxon>
        <taxon>Insecta</taxon>
        <taxon>Pterygota</taxon>
        <taxon>Neoptera</taxon>
        <taxon>Endopterygota</taxon>
        <taxon>Coleoptera</taxon>
        <taxon>Polyphaga</taxon>
        <taxon>Cucujiformia</taxon>
        <taxon>Chrysomeloidea</taxon>
        <taxon>Cerambycidae</taxon>
        <taxon>Cerambycinae</taxon>
        <taxon>Callichromatini</taxon>
        <taxon>Aromia</taxon>
    </lineage>
</organism>
<accession>A0AAV8XMG8</accession>
<reference evidence="2" key="1">
    <citation type="journal article" date="2023" name="Insect Mol. Biol.">
        <title>Genome sequencing provides insights into the evolution of gene families encoding plant cell wall-degrading enzymes in longhorned beetles.</title>
        <authorList>
            <person name="Shin N.R."/>
            <person name="Okamura Y."/>
            <person name="Kirsch R."/>
            <person name="Pauchet Y."/>
        </authorList>
    </citation>
    <scope>NUCLEOTIDE SEQUENCE</scope>
    <source>
        <strain evidence="2">AMC_N1</strain>
    </source>
</reference>
<dbReference type="AlphaFoldDB" id="A0AAV8XMG8"/>
<name>A0AAV8XMG8_9CUCU</name>
<proteinExistence type="predicted"/>
<protein>
    <submittedName>
        <fullName evidence="2">Uncharacterized protein</fullName>
    </submittedName>
</protein>
<dbReference type="EMBL" id="JAPWTK010000450">
    <property type="protein sequence ID" value="KAJ8940131.1"/>
    <property type="molecule type" value="Genomic_DNA"/>
</dbReference>
<evidence type="ECO:0000313" key="3">
    <source>
        <dbReference type="Proteomes" id="UP001162162"/>
    </source>
</evidence>
<keyword evidence="3" id="KW-1185">Reference proteome</keyword>
<evidence type="ECO:0000313" key="2">
    <source>
        <dbReference type="EMBL" id="KAJ8940131.1"/>
    </source>
</evidence>